<organism evidence="2">
    <name type="scientific">marine metagenome</name>
    <dbReference type="NCBI Taxonomy" id="408172"/>
    <lineage>
        <taxon>unclassified sequences</taxon>
        <taxon>metagenomes</taxon>
        <taxon>ecological metagenomes</taxon>
    </lineage>
</organism>
<feature type="region of interest" description="Disordered" evidence="1">
    <location>
        <begin position="54"/>
        <end position="82"/>
    </location>
</feature>
<proteinExistence type="predicted"/>
<feature type="compositionally biased region" description="Polar residues" evidence="1">
    <location>
        <begin position="54"/>
        <end position="66"/>
    </location>
</feature>
<dbReference type="SUPFAM" id="SSF55874">
    <property type="entry name" value="ATPase domain of HSP90 chaperone/DNA topoisomerase II/histidine kinase"/>
    <property type="match status" value="1"/>
</dbReference>
<sequence length="99" mass="10417">MGPTSIAQIPIVSTPTFLEATRDSGYRNTSMAIAEMVDNAIQAGAMTVEISVGGTQQEQHPLSISISDDGHGMGPTDLGRALSFGGSSRFNDRLSLGRY</sequence>
<name>A0A383DM32_9ZZZZ</name>
<dbReference type="InterPro" id="IPR036890">
    <property type="entry name" value="HATPase_C_sf"/>
</dbReference>
<dbReference type="EMBL" id="UINC01218381">
    <property type="protein sequence ID" value="SVE45374.1"/>
    <property type="molecule type" value="Genomic_DNA"/>
</dbReference>
<feature type="non-terminal residue" evidence="2">
    <location>
        <position position="99"/>
    </location>
</feature>
<gene>
    <name evidence="2" type="ORF">METZ01_LOCUS498228</name>
</gene>
<dbReference type="AlphaFoldDB" id="A0A383DM32"/>
<evidence type="ECO:0008006" key="3">
    <source>
        <dbReference type="Google" id="ProtNLM"/>
    </source>
</evidence>
<evidence type="ECO:0000313" key="2">
    <source>
        <dbReference type="EMBL" id="SVE45374.1"/>
    </source>
</evidence>
<protein>
    <recommendedName>
        <fullName evidence="3">Histidine kinase/HSP90-like ATPase domain-containing protein</fullName>
    </recommendedName>
</protein>
<accession>A0A383DM32</accession>
<reference evidence="2" key="1">
    <citation type="submission" date="2018-05" db="EMBL/GenBank/DDBJ databases">
        <authorList>
            <person name="Lanie J.A."/>
            <person name="Ng W.-L."/>
            <person name="Kazmierczak K.M."/>
            <person name="Andrzejewski T.M."/>
            <person name="Davidsen T.M."/>
            <person name="Wayne K.J."/>
            <person name="Tettelin H."/>
            <person name="Glass J.I."/>
            <person name="Rusch D."/>
            <person name="Podicherti R."/>
            <person name="Tsui H.-C.T."/>
            <person name="Winkler M.E."/>
        </authorList>
    </citation>
    <scope>NUCLEOTIDE SEQUENCE</scope>
</reference>
<dbReference type="Pfam" id="PF13589">
    <property type="entry name" value="HATPase_c_3"/>
    <property type="match status" value="1"/>
</dbReference>
<dbReference type="Gene3D" id="3.30.565.10">
    <property type="entry name" value="Histidine kinase-like ATPase, C-terminal domain"/>
    <property type="match status" value="1"/>
</dbReference>
<evidence type="ECO:0000256" key="1">
    <source>
        <dbReference type="SAM" id="MobiDB-lite"/>
    </source>
</evidence>